<dbReference type="AlphaFoldDB" id="K9P631"/>
<protein>
    <submittedName>
        <fullName evidence="2">Uncharacterized protein</fullName>
    </submittedName>
</protein>
<feature type="region of interest" description="Disordered" evidence="1">
    <location>
        <begin position="165"/>
        <end position="188"/>
    </location>
</feature>
<dbReference type="HOGENOM" id="CLU_1438908_0_0_3"/>
<gene>
    <name evidence="2" type="ordered locus">Cyagr_1688</name>
</gene>
<reference evidence="3" key="1">
    <citation type="journal article" date="2013" name="Proc. Natl. Acad. Sci. U.S.A.">
        <title>Improving the coverage of the cyanobacterial phylum using diversity-driven genome sequencing.</title>
        <authorList>
            <person name="Shih P.M."/>
            <person name="Wu D."/>
            <person name="Latifi A."/>
            <person name="Axen S.D."/>
            <person name="Fewer D.P."/>
            <person name="Talla E."/>
            <person name="Calteau A."/>
            <person name="Cai F."/>
            <person name="Tandeau de Marsac N."/>
            <person name="Rippka R."/>
            <person name="Herdman M."/>
            <person name="Sivonen K."/>
            <person name="Coursin T."/>
            <person name="Laurent T."/>
            <person name="Goodwin L."/>
            <person name="Nolan M."/>
            <person name="Davenport K.W."/>
            <person name="Han C.S."/>
            <person name="Rubin E.M."/>
            <person name="Eisen J.A."/>
            <person name="Woyke T."/>
            <person name="Gugger M."/>
            <person name="Kerfeld C.A."/>
        </authorList>
    </citation>
    <scope>NUCLEOTIDE SEQUENCE [LARGE SCALE GENOMIC DNA]</scope>
    <source>
        <strain evidence="3">ATCC 27147 / PCC 6307</strain>
    </source>
</reference>
<dbReference type="STRING" id="292564.Cyagr_1688"/>
<accession>K9P631</accession>
<evidence type="ECO:0000256" key="1">
    <source>
        <dbReference type="SAM" id="MobiDB-lite"/>
    </source>
</evidence>
<evidence type="ECO:0000313" key="2">
    <source>
        <dbReference type="EMBL" id="AFY28837.1"/>
    </source>
</evidence>
<dbReference type="Proteomes" id="UP000010388">
    <property type="component" value="Chromosome"/>
</dbReference>
<evidence type="ECO:0000313" key="3">
    <source>
        <dbReference type="Proteomes" id="UP000010388"/>
    </source>
</evidence>
<sequence>MTRRRPARKGRHPAVVLPGVVLLAAMGLIDPLTRAARADNWSYQQLVEAFEQRGFSVLGSHPRCAERGLYGLYLRESRRIVVCPRGNLNDTLLHEGWHAVQSRCLRGRPHLGEEELRRGLSRRDQRDLARLYGEGRWQREAEARVMARRDPASYLRLVDELCAAPVPPPAPASPQGTPQGQAEKRTGS</sequence>
<dbReference type="OrthoDB" id="554458at2"/>
<proteinExistence type="predicted"/>
<organism evidence="2 3">
    <name type="scientific">Cyanobium gracile (strain ATCC 27147 / PCC 6307)</name>
    <dbReference type="NCBI Taxonomy" id="292564"/>
    <lineage>
        <taxon>Bacteria</taxon>
        <taxon>Bacillati</taxon>
        <taxon>Cyanobacteriota</taxon>
        <taxon>Cyanophyceae</taxon>
        <taxon>Synechococcales</taxon>
        <taxon>Prochlorococcaceae</taxon>
        <taxon>Cyanobium</taxon>
    </lineage>
</organism>
<dbReference type="RefSeq" id="WP_015109287.1">
    <property type="nucleotide sequence ID" value="NC_019675.1"/>
</dbReference>
<dbReference type="KEGG" id="cgc:Cyagr_1688"/>
<name>K9P631_CYAGP</name>
<dbReference type="EMBL" id="CP003495">
    <property type="protein sequence ID" value="AFY28837.1"/>
    <property type="molecule type" value="Genomic_DNA"/>
</dbReference>